<evidence type="ECO:0000313" key="2">
    <source>
        <dbReference type="EMBL" id="KGR87228.1"/>
    </source>
</evidence>
<dbReference type="Proteomes" id="UP000030437">
    <property type="component" value="Unassembled WGS sequence"/>
</dbReference>
<dbReference type="AlphaFoldDB" id="A0A0A3IWG9"/>
<organism evidence="2 3">
    <name type="scientific">Lysinibacillus odysseyi 34hs-1 = NBRC 100172</name>
    <dbReference type="NCBI Taxonomy" id="1220589"/>
    <lineage>
        <taxon>Bacteria</taxon>
        <taxon>Bacillati</taxon>
        <taxon>Bacillota</taxon>
        <taxon>Bacilli</taxon>
        <taxon>Bacillales</taxon>
        <taxon>Bacillaceae</taxon>
        <taxon>Lysinibacillus</taxon>
    </lineage>
</organism>
<evidence type="ECO:0000256" key="1">
    <source>
        <dbReference type="SAM" id="MobiDB-lite"/>
    </source>
</evidence>
<keyword evidence="3" id="KW-1185">Reference proteome</keyword>
<dbReference type="GO" id="GO:0016811">
    <property type="term" value="F:hydrolase activity, acting on carbon-nitrogen (but not peptide) bonds, in linear amides"/>
    <property type="evidence" value="ECO:0007669"/>
    <property type="project" value="InterPro"/>
</dbReference>
<name>A0A0A3IWG9_9BACI</name>
<dbReference type="EMBL" id="JPVP01000048">
    <property type="protein sequence ID" value="KGR87228.1"/>
    <property type="molecule type" value="Genomic_DNA"/>
</dbReference>
<reference evidence="2 3" key="1">
    <citation type="submission" date="2014-02" db="EMBL/GenBank/DDBJ databases">
        <title>Draft genome sequence of Lysinibacillus odysseyi NBRC 100172.</title>
        <authorList>
            <person name="Zhang F."/>
            <person name="Wang G."/>
            <person name="Zhang L."/>
        </authorList>
    </citation>
    <scope>NUCLEOTIDE SEQUENCE [LARGE SCALE GENOMIC DNA]</scope>
    <source>
        <strain evidence="2 3">NBRC 100172</strain>
    </source>
</reference>
<dbReference type="Gene3D" id="2.60.120.580">
    <property type="entry name" value="Acetamidase/Formamidase-like domains"/>
    <property type="match status" value="2"/>
</dbReference>
<accession>A0A0A3IWG9</accession>
<sequence length="452" mass="48801">MVGSMHEEQNELLSEAGQEQQVKPAEMLFINEFTDGIVGPENEFLGPLRDGGTIIANTAPGCWGPMLTPTIKGRHEVTKPVYIEGAEVGDSIVVEIESIRITSLATASGVEQYMGDRYISDPFLKVKCPGCGKLHPQTIVNGIGPEAIRCTTCNNDTAPIKFAHGYTMAFHPKGKVGVTVGKEGARKIGIDPQRYLRLPEKSVQNPVVSMAPSDLAGVTTRVRPFIAEIGTIPSKAIPASHNAGDSGLLLVDADHELQITEQELEIHRTDGHLHLPQVREGAILICPVLVKGGGLYLGDIHAMQGAGQPAGHASNVSGIVQVKVSLLKKVKVEGPVLLPNEEDLPYLAKPFTKEERKQARDIAEEFGMKQLEEAFPIAVVGTGITINAATDNALLRMAKLVEAPIEEVKNRVTLTGGVEIGRFPGLVLITAQFPKTVLKNARIFKYVKRQYD</sequence>
<dbReference type="eggNOG" id="COG2421">
    <property type="taxonomic scope" value="Bacteria"/>
</dbReference>
<feature type="region of interest" description="Disordered" evidence="1">
    <location>
        <begin position="1"/>
        <end position="20"/>
    </location>
</feature>
<comment type="caution">
    <text evidence="2">The sequence shown here is derived from an EMBL/GenBank/DDBJ whole genome shotgun (WGS) entry which is preliminary data.</text>
</comment>
<gene>
    <name evidence="2" type="ORF">CD32_04150</name>
</gene>
<dbReference type="STRING" id="1220589.CD32_04150"/>
<protein>
    <submittedName>
        <fullName evidence="2">Acetamidase</fullName>
    </submittedName>
</protein>
<proteinExistence type="predicted"/>
<dbReference type="Pfam" id="PF03069">
    <property type="entry name" value="FmdA_AmdA"/>
    <property type="match status" value="1"/>
</dbReference>
<evidence type="ECO:0000313" key="3">
    <source>
        <dbReference type="Proteomes" id="UP000030437"/>
    </source>
</evidence>
<dbReference type="OrthoDB" id="9811740at2"/>
<dbReference type="InterPro" id="IPR004304">
    <property type="entry name" value="FmdA_AmdA"/>
</dbReference>
<dbReference type="SUPFAM" id="SSF141130">
    <property type="entry name" value="Acetamidase/Formamidase-like"/>
    <property type="match status" value="1"/>
</dbReference>